<proteinExistence type="predicted"/>
<dbReference type="EMBL" id="BDQC01000088">
    <property type="protein sequence ID" value="GBH22470.1"/>
    <property type="molecule type" value="Genomic_RNA"/>
</dbReference>
<evidence type="ECO:0000313" key="1">
    <source>
        <dbReference type="EMBL" id="GBH22470.1"/>
    </source>
</evidence>
<comment type="caution">
    <text evidence="1">The sequence shown here is derived from an EMBL/GenBank/DDBJ whole genome shotgun (WGS) entry which is preliminary data.</text>
</comment>
<protein>
    <submittedName>
        <fullName evidence="1">Uncharacterized protein</fullName>
    </submittedName>
</protein>
<dbReference type="AlphaFoldDB" id="A0A2V0RMZ9"/>
<reference evidence="1" key="1">
    <citation type="submission" date="2017-04" db="EMBL/GenBank/DDBJ databases">
        <title>Unveiling RNA virosphere associated with marine microorganisms.</title>
        <authorList>
            <person name="Urayama S."/>
            <person name="Takaki Y."/>
            <person name="Nishi S."/>
            <person name="Yoshida Y."/>
            <person name="Deguchi S."/>
            <person name="Takai K."/>
            <person name="Nunoura T."/>
        </authorList>
    </citation>
    <scope>NUCLEOTIDE SEQUENCE</scope>
</reference>
<sequence>MSTRNVLDILADTMDDHEEDRLEHDARDHVLENAQLAATDFEEGRSALDGLDNIRGCVNNPTDNALTSDGEKLFKFIGHSYTLTDESIERPAELLMEVELTKDRLIQANINMTEIIEQTNEVHTRRLDLDTEYQQHVMSDVPASRAMLRSVMSEIEDANERINGLSDDYDRSKRYARQAQIDLDSAHYELDQLRKVKITKVFNARALLFTDPRWRGYSVYDLKLRPGDKQTMKDAFVKPVLSALDALDGTEKGTNNAIQGVVSIPKGIFTEEIVQDIHRFKQSEAAKKIGNIYKLIKSLKEGKHTRILYDDVILADSPEYAEENALISEIYFLNLTAMAGYDPKSWAQAFGVPISGIGEQILSEWGNGRMGPLKPEQIMRLFENKSYAKTSSINYQELELKLSKEDRMKMKEGEVQSLARLIASIQGNEGEDEQDLQIIEQLGRTD</sequence>
<organism evidence="1">
    <name type="scientific">viral metagenome</name>
    <dbReference type="NCBI Taxonomy" id="1070528"/>
    <lineage>
        <taxon>unclassified sequences</taxon>
        <taxon>metagenomes</taxon>
        <taxon>organismal metagenomes</taxon>
    </lineage>
</organism>
<accession>A0A2V0RMZ9</accession>
<dbReference type="EMBL" id="BDQB01000174">
    <property type="protein sequence ID" value="GBH22284.1"/>
    <property type="molecule type" value="Genomic_RNA"/>
</dbReference>
<name>A0A2V0RMZ9_9ZZZZ</name>